<name>A0A9D0Z531_9FIRM</name>
<accession>A0A9D0Z531</accession>
<feature type="transmembrane region" description="Helical" evidence="1">
    <location>
        <begin position="46"/>
        <end position="66"/>
    </location>
</feature>
<gene>
    <name evidence="2" type="ORF">IAA67_03410</name>
</gene>
<evidence type="ECO:0000313" key="2">
    <source>
        <dbReference type="EMBL" id="HIQ69362.1"/>
    </source>
</evidence>
<protein>
    <submittedName>
        <fullName evidence="2">M50 family metallopeptidase</fullName>
    </submittedName>
</protein>
<evidence type="ECO:0000313" key="3">
    <source>
        <dbReference type="Proteomes" id="UP000886874"/>
    </source>
</evidence>
<sequence>MKKNKKKRAGRWGRLLVSLCFVVIGAFCGVWIAQFLEETQLSGRPVLEQVLLVALLLFLLYVAMLLQIILHEAGHLVAGLLTGYRFGSFRVGGWMWLRTDGKLRCRRLSLLGTGGQCLMIPPEMRDGKFPYVLYNLGGSLMNLLTGALFLLLHGLLRGLPAVSLFCAMLSATGFGFALINGIPLRLGAINNDGCNARELGKDPEALRSLWVQLKITEQAARGGRLRDMPEAWFALPAWEQMDNSMTAALAVFRVNWLMDRHQFVEAKDLIDEILERPNRVLGLHQGLLQCEQLFLALMAGEDQARIDAICTRGLQKFMRQMRRYPSVIRTGYAYARLRLRDSQLADRLLEQFQHCERTYPYQGDLEGERELLELVKVRAEETAG</sequence>
<organism evidence="2 3">
    <name type="scientific">Candidatus Avoscillospira stercorigallinarum</name>
    <dbReference type="NCBI Taxonomy" id="2840708"/>
    <lineage>
        <taxon>Bacteria</taxon>
        <taxon>Bacillati</taxon>
        <taxon>Bacillota</taxon>
        <taxon>Clostridia</taxon>
        <taxon>Eubacteriales</taxon>
        <taxon>Oscillospiraceae</taxon>
        <taxon>Oscillospiraceae incertae sedis</taxon>
        <taxon>Candidatus Avoscillospira</taxon>
    </lineage>
</organism>
<feature type="transmembrane region" description="Helical" evidence="1">
    <location>
        <begin position="158"/>
        <end position="179"/>
    </location>
</feature>
<comment type="caution">
    <text evidence="2">The sequence shown here is derived from an EMBL/GenBank/DDBJ whole genome shotgun (WGS) entry which is preliminary data.</text>
</comment>
<dbReference type="AlphaFoldDB" id="A0A9D0Z531"/>
<dbReference type="Proteomes" id="UP000886874">
    <property type="component" value="Unassembled WGS sequence"/>
</dbReference>
<dbReference type="EMBL" id="DVFN01000052">
    <property type="protein sequence ID" value="HIQ69362.1"/>
    <property type="molecule type" value="Genomic_DNA"/>
</dbReference>
<reference evidence="2" key="2">
    <citation type="journal article" date="2021" name="PeerJ">
        <title>Extensive microbial diversity within the chicken gut microbiome revealed by metagenomics and culture.</title>
        <authorList>
            <person name="Gilroy R."/>
            <person name="Ravi A."/>
            <person name="Getino M."/>
            <person name="Pursley I."/>
            <person name="Horton D.L."/>
            <person name="Alikhan N.F."/>
            <person name="Baker D."/>
            <person name="Gharbi K."/>
            <person name="Hall N."/>
            <person name="Watson M."/>
            <person name="Adriaenssens E.M."/>
            <person name="Foster-Nyarko E."/>
            <person name="Jarju S."/>
            <person name="Secka A."/>
            <person name="Antonio M."/>
            <person name="Oren A."/>
            <person name="Chaudhuri R.R."/>
            <person name="La Ragione R."/>
            <person name="Hildebrand F."/>
            <person name="Pallen M.J."/>
        </authorList>
    </citation>
    <scope>NUCLEOTIDE SEQUENCE</scope>
    <source>
        <strain evidence="2">ChiSjej2B20-13462</strain>
    </source>
</reference>
<keyword evidence="1" id="KW-0472">Membrane</keyword>
<dbReference type="Pfam" id="PF13398">
    <property type="entry name" value="Peptidase_M50B"/>
    <property type="match status" value="1"/>
</dbReference>
<evidence type="ECO:0000256" key="1">
    <source>
        <dbReference type="SAM" id="Phobius"/>
    </source>
</evidence>
<dbReference type="InterPro" id="IPR049500">
    <property type="entry name" value="Peptidase_M50B-like"/>
</dbReference>
<reference evidence="2" key="1">
    <citation type="submission" date="2020-10" db="EMBL/GenBank/DDBJ databases">
        <authorList>
            <person name="Gilroy R."/>
        </authorList>
    </citation>
    <scope>NUCLEOTIDE SEQUENCE</scope>
    <source>
        <strain evidence="2">ChiSjej2B20-13462</strain>
    </source>
</reference>
<feature type="transmembrane region" description="Helical" evidence="1">
    <location>
        <begin position="12"/>
        <end position="34"/>
    </location>
</feature>
<feature type="transmembrane region" description="Helical" evidence="1">
    <location>
        <begin position="131"/>
        <end position="152"/>
    </location>
</feature>
<keyword evidence="1" id="KW-0812">Transmembrane</keyword>
<keyword evidence="1" id="KW-1133">Transmembrane helix</keyword>
<proteinExistence type="predicted"/>